<dbReference type="InterPro" id="IPR012338">
    <property type="entry name" value="Beta-lactam/transpept-like"/>
</dbReference>
<dbReference type="InterPro" id="IPR001460">
    <property type="entry name" value="PCN-bd_Tpept"/>
</dbReference>
<evidence type="ECO:0000259" key="4">
    <source>
        <dbReference type="Pfam" id="PF03717"/>
    </source>
</evidence>
<dbReference type="Pfam" id="PF03717">
    <property type="entry name" value="PBP_dimer"/>
    <property type="match status" value="1"/>
</dbReference>
<comment type="caution">
    <text evidence="5">The sequence shown here is derived from an EMBL/GenBank/DDBJ whole genome shotgun (WGS) entry which is preliminary data.</text>
</comment>
<keyword evidence="2" id="KW-0472">Membrane</keyword>
<dbReference type="InterPro" id="IPR036138">
    <property type="entry name" value="PBP_dimer_sf"/>
</dbReference>
<dbReference type="EMBL" id="BARU01005215">
    <property type="protein sequence ID" value="GAH28346.1"/>
    <property type="molecule type" value="Genomic_DNA"/>
</dbReference>
<dbReference type="PANTHER" id="PTHR30627">
    <property type="entry name" value="PEPTIDOGLYCAN D,D-TRANSPEPTIDASE"/>
    <property type="match status" value="1"/>
</dbReference>
<feature type="domain" description="Penicillin-binding protein dimerisation" evidence="4">
    <location>
        <begin position="15"/>
        <end position="162"/>
    </location>
</feature>
<dbReference type="AlphaFoldDB" id="X1E509"/>
<feature type="domain" description="Penicillin-binding protein transpeptidase" evidence="3">
    <location>
        <begin position="205"/>
        <end position="505"/>
    </location>
</feature>
<dbReference type="InterPro" id="IPR050515">
    <property type="entry name" value="Beta-lactam/transpept"/>
</dbReference>
<dbReference type="Gene3D" id="3.40.710.10">
    <property type="entry name" value="DD-peptidase/beta-lactamase superfamily"/>
    <property type="match status" value="1"/>
</dbReference>
<dbReference type="Gene3D" id="3.90.1310.10">
    <property type="entry name" value="Penicillin-binding protein 2a (Domain 2)"/>
    <property type="match status" value="1"/>
</dbReference>
<dbReference type="GO" id="GO:0071555">
    <property type="term" value="P:cell wall organization"/>
    <property type="evidence" value="ECO:0007669"/>
    <property type="project" value="TreeGrafter"/>
</dbReference>
<gene>
    <name evidence="5" type="ORF">S03H2_10098</name>
</gene>
<proteinExistence type="predicted"/>
<dbReference type="SUPFAM" id="SSF56601">
    <property type="entry name" value="beta-lactamase/transpeptidase-like"/>
    <property type="match status" value="1"/>
</dbReference>
<dbReference type="Gene3D" id="3.30.450.330">
    <property type="match status" value="1"/>
</dbReference>
<dbReference type="SUPFAM" id="SSF56519">
    <property type="entry name" value="Penicillin binding protein dimerisation domain"/>
    <property type="match status" value="1"/>
</dbReference>
<evidence type="ECO:0000256" key="2">
    <source>
        <dbReference type="ARBA" id="ARBA00023136"/>
    </source>
</evidence>
<name>X1E509_9ZZZZ</name>
<reference evidence="5" key="1">
    <citation type="journal article" date="2014" name="Front. Microbiol.">
        <title>High frequency of phylogenetically diverse reductive dehalogenase-homologous genes in deep subseafloor sedimentary metagenomes.</title>
        <authorList>
            <person name="Kawai M."/>
            <person name="Futagami T."/>
            <person name="Toyoda A."/>
            <person name="Takaki Y."/>
            <person name="Nishi S."/>
            <person name="Hori S."/>
            <person name="Arai W."/>
            <person name="Tsubouchi T."/>
            <person name="Morono Y."/>
            <person name="Uchiyama I."/>
            <person name="Ito T."/>
            <person name="Fujiyama A."/>
            <person name="Inagaki F."/>
            <person name="Takami H."/>
        </authorList>
    </citation>
    <scope>NUCLEOTIDE SEQUENCE</scope>
    <source>
        <strain evidence="5">Expedition CK06-06</strain>
    </source>
</reference>
<dbReference type="PANTHER" id="PTHR30627:SF1">
    <property type="entry name" value="PEPTIDOGLYCAN D,D-TRANSPEPTIDASE FTSI"/>
    <property type="match status" value="1"/>
</dbReference>
<dbReference type="Pfam" id="PF00905">
    <property type="entry name" value="Transpeptidase"/>
    <property type="match status" value="1"/>
</dbReference>
<feature type="non-terminal residue" evidence="5">
    <location>
        <position position="1"/>
    </location>
</feature>
<protein>
    <recommendedName>
        <fullName evidence="6">Penicillin-binding protein transpeptidase domain-containing protein</fullName>
    </recommendedName>
</protein>
<dbReference type="GO" id="GO:0005886">
    <property type="term" value="C:plasma membrane"/>
    <property type="evidence" value="ECO:0007669"/>
    <property type="project" value="TreeGrafter"/>
</dbReference>
<evidence type="ECO:0000313" key="5">
    <source>
        <dbReference type="EMBL" id="GAH28346.1"/>
    </source>
</evidence>
<organism evidence="5">
    <name type="scientific">marine sediment metagenome</name>
    <dbReference type="NCBI Taxonomy" id="412755"/>
    <lineage>
        <taxon>unclassified sequences</taxon>
        <taxon>metagenomes</taxon>
        <taxon>ecological metagenomes</taxon>
    </lineage>
</organism>
<dbReference type="GO" id="GO:0008658">
    <property type="term" value="F:penicillin binding"/>
    <property type="evidence" value="ECO:0007669"/>
    <property type="project" value="InterPro"/>
</dbReference>
<evidence type="ECO:0008006" key="6">
    <source>
        <dbReference type="Google" id="ProtNLM"/>
    </source>
</evidence>
<evidence type="ECO:0000256" key="1">
    <source>
        <dbReference type="ARBA" id="ARBA00004370"/>
    </source>
</evidence>
<accession>X1E509</accession>
<comment type="subcellular location">
    <subcellularLocation>
        <location evidence="1">Membrane</location>
    </subcellularLocation>
</comment>
<sequence length="521" mass="55766">WSAAAAAIQERTIELPPRRGSIVDRDGQLLAFDVKAMAIAVDGINATEPDVLAQILSEELRLALNEARSRVQRASYFTWVDRRVDIETAQRIERRADEASAYGLVLIDTWKRCYPQGSLASNVIGFVGTDGEGLEGIELAFDEHLRGEPRLLHVLEGADGRAYEVEILEEGRSGDDLVLTLDAELQFICEEEIEAGVSKFRADGGMIVVLDPTTGDVLAMAQDKTYDLNHFWTSTADARRNLAVTYQFEPGSVFKVFTGLAALEAGVVSVGDTFNGNDGIEIFGHVMHNSEHDSYGTVTFAQIIEDSINTGMIRVAQRLGEEPFHAMLVDLGFGRPTGIELPGEVAGILRDVENWSGLALASTSIGQSVAVTGIQLARAMAAVANGGVLVAPHVVHSDGGRDEYYAPQIVASSDASATMCSLMVKVVESGTGTLAAVDGFPIAGKTGTAQKAVAGRGYVDGKYTSLFAGVLTAGNPEYVVLVVLDEVKTVPVWGGYTAGQIFRETASRLVHQEQLVPTAAY</sequence>
<evidence type="ECO:0000259" key="3">
    <source>
        <dbReference type="Pfam" id="PF00905"/>
    </source>
</evidence>
<dbReference type="InterPro" id="IPR005311">
    <property type="entry name" value="PBP_dimer"/>
</dbReference>